<dbReference type="InterPro" id="IPR002885">
    <property type="entry name" value="PPR_rpt"/>
</dbReference>
<evidence type="ECO:0008006" key="5">
    <source>
        <dbReference type="Google" id="ProtNLM"/>
    </source>
</evidence>
<accession>A0A0A8XU75</accession>
<dbReference type="PANTHER" id="PTHR47926:SF417">
    <property type="entry name" value="PENTACOTRIPEPTIDE-REPEAT REGION OF PRORP DOMAIN-CONTAINING PROTEIN"/>
    <property type="match status" value="1"/>
</dbReference>
<keyword evidence="1" id="KW-0677">Repeat</keyword>
<protein>
    <recommendedName>
        <fullName evidence="5">Pentatricopeptide repeat-containing protein</fullName>
    </recommendedName>
</protein>
<dbReference type="InterPro" id="IPR046960">
    <property type="entry name" value="PPR_At4g14850-like_plant"/>
</dbReference>
<dbReference type="Pfam" id="PF13812">
    <property type="entry name" value="PPR_3"/>
    <property type="match status" value="1"/>
</dbReference>
<dbReference type="InterPro" id="IPR046848">
    <property type="entry name" value="E_motif"/>
</dbReference>
<reference evidence="4" key="2">
    <citation type="journal article" date="2015" name="Data Brief">
        <title>Shoot transcriptome of the giant reed, Arundo donax.</title>
        <authorList>
            <person name="Barrero R.A."/>
            <person name="Guerrero F.D."/>
            <person name="Moolhuijzen P."/>
            <person name="Goolsby J.A."/>
            <person name="Tidwell J."/>
            <person name="Bellgard S.E."/>
            <person name="Bellgard M.I."/>
        </authorList>
    </citation>
    <scope>NUCLEOTIDE SEQUENCE</scope>
    <source>
        <tissue evidence="4">Shoot tissue taken approximately 20 cm above the soil surface</tissue>
    </source>
</reference>
<evidence type="ECO:0000256" key="1">
    <source>
        <dbReference type="ARBA" id="ARBA00022737"/>
    </source>
</evidence>
<dbReference type="Pfam" id="PF20431">
    <property type="entry name" value="E_motif"/>
    <property type="match status" value="1"/>
</dbReference>
<proteinExistence type="predicted"/>
<organism evidence="4">
    <name type="scientific">Arundo donax</name>
    <name type="common">Giant reed</name>
    <name type="synonym">Donax arundinaceus</name>
    <dbReference type="NCBI Taxonomy" id="35708"/>
    <lineage>
        <taxon>Eukaryota</taxon>
        <taxon>Viridiplantae</taxon>
        <taxon>Streptophyta</taxon>
        <taxon>Embryophyta</taxon>
        <taxon>Tracheophyta</taxon>
        <taxon>Spermatophyta</taxon>
        <taxon>Magnoliopsida</taxon>
        <taxon>Liliopsida</taxon>
        <taxon>Poales</taxon>
        <taxon>Poaceae</taxon>
        <taxon>PACMAD clade</taxon>
        <taxon>Arundinoideae</taxon>
        <taxon>Arundineae</taxon>
        <taxon>Arundo</taxon>
    </lineage>
</organism>
<dbReference type="GO" id="GO:0003723">
    <property type="term" value="F:RNA binding"/>
    <property type="evidence" value="ECO:0007669"/>
    <property type="project" value="InterPro"/>
</dbReference>
<dbReference type="EMBL" id="GBRH01282643">
    <property type="protein sequence ID" value="JAD15252.1"/>
    <property type="molecule type" value="Transcribed_RNA"/>
</dbReference>
<dbReference type="NCBIfam" id="TIGR00756">
    <property type="entry name" value="PPR"/>
    <property type="match status" value="1"/>
</dbReference>
<evidence type="ECO:0000256" key="2">
    <source>
        <dbReference type="ARBA" id="ARBA00022946"/>
    </source>
</evidence>
<evidence type="ECO:0000256" key="3">
    <source>
        <dbReference type="PROSITE-ProRule" id="PRU00708"/>
    </source>
</evidence>
<dbReference type="Gene3D" id="1.25.40.10">
    <property type="entry name" value="Tetratricopeptide repeat domain"/>
    <property type="match status" value="1"/>
</dbReference>
<dbReference type="AlphaFoldDB" id="A0A0A8XU75"/>
<reference evidence="4" key="1">
    <citation type="submission" date="2014-09" db="EMBL/GenBank/DDBJ databases">
        <authorList>
            <person name="Magalhaes I.L.F."/>
            <person name="Oliveira U."/>
            <person name="Santos F.R."/>
            <person name="Vidigal T.H.D.A."/>
            <person name="Brescovit A.D."/>
            <person name="Santos A.J."/>
        </authorList>
    </citation>
    <scope>NUCLEOTIDE SEQUENCE</scope>
    <source>
        <tissue evidence="4">Shoot tissue taken approximately 20 cm above the soil surface</tissue>
    </source>
</reference>
<dbReference type="PROSITE" id="PS51375">
    <property type="entry name" value="PPR"/>
    <property type="match status" value="1"/>
</dbReference>
<dbReference type="InterPro" id="IPR011990">
    <property type="entry name" value="TPR-like_helical_dom_sf"/>
</dbReference>
<dbReference type="FunFam" id="1.25.40.10:FF:001566">
    <property type="entry name" value="Tetratricopeptide repeat (TPR)-like superfamily protein"/>
    <property type="match status" value="1"/>
</dbReference>
<feature type="repeat" description="PPR" evidence="3">
    <location>
        <begin position="9"/>
        <end position="44"/>
    </location>
</feature>
<sequence length="152" mass="16646">MEEDGVKPNDVTFLSLLSACRHSGLMNKGMEYFTSMMSKYGIDPRAKHYSSAIDLLARGGQLEDAWKLIKKTNAEPSSSMYGAILGACKIHGNMPLGETVAKNLFSVDPENSVNYAVLANMYAESCLWEDAQRTRKLLAETSKGKEVGCSVI</sequence>
<dbReference type="PANTHER" id="PTHR47926">
    <property type="entry name" value="PENTATRICOPEPTIDE REPEAT-CONTAINING PROTEIN"/>
    <property type="match status" value="1"/>
</dbReference>
<dbReference type="GO" id="GO:0009451">
    <property type="term" value="P:RNA modification"/>
    <property type="evidence" value="ECO:0007669"/>
    <property type="project" value="InterPro"/>
</dbReference>
<keyword evidence="2" id="KW-0809">Transit peptide</keyword>
<name>A0A0A8XU75_ARUDO</name>
<evidence type="ECO:0000313" key="4">
    <source>
        <dbReference type="EMBL" id="JAD15252.1"/>
    </source>
</evidence>